<feature type="non-terminal residue" evidence="2">
    <location>
        <position position="52"/>
    </location>
</feature>
<keyword evidence="2" id="KW-0808">Transferase</keyword>
<keyword evidence="3" id="KW-1185">Reference proteome</keyword>
<dbReference type="GO" id="GO:0016740">
    <property type="term" value="F:transferase activity"/>
    <property type="evidence" value="ECO:0007669"/>
    <property type="project" value="UniProtKB-KW"/>
</dbReference>
<dbReference type="AlphaFoldDB" id="A0A2M8IUX2"/>
<evidence type="ECO:0000313" key="2">
    <source>
        <dbReference type="EMBL" id="PJE34326.1"/>
    </source>
</evidence>
<evidence type="ECO:0000256" key="1">
    <source>
        <dbReference type="SAM" id="MobiDB-lite"/>
    </source>
</evidence>
<dbReference type="EMBL" id="PGTB01000198">
    <property type="protein sequence ID" value="PJE34326.1"/>
    <property type="molecule type" value="Genomic_DNA"/>
</dbReference>
<accession>A0A2M8IUX2</accession>
<sequence length="52" mass="5622">MRVVFMGTPEFSVPVLDALVEAGHEVACVYCQPPRPAGRGKKDRPSPVQARA</sequence>
<comment type="caution">
    <text evidence="2">The sequence shown here is derived from an EMBL/GenBank/DDBJ whole genome shotgun (WGS) entry which is preliminary data.</text>
</comment>
<organism evidence="2 3">
    <name type="scientific">Pseudooceanicola lipolyticus</name>
    <dbReference type="NCBI Taxonomy" id="2029104"/>
    <lineage>
        <taxon>Bacteria</taxon>
        <taxon>Pseudomonadati</taxon>
        <taxon>Pseudomonadota</taxon>
        <taxon>Alphaproteobacteria</taxon>
        <taxon>Rhodobacterales</taxon>
        <taxon>Paracoccaceae</taxon>
        <taxon>Pseudooceanicola</taxon>
    </lineage>
</organism>
<feature type="region of interest" description="Disordered" evidence="1">
    <location>
        <begin position="33"/>
        <end position="52"/>
    </location>
</feature>
<gene>
    <name evidence="2" type="ORF">CVM52_22825</name>
</gene>
<dbReference type="InterPro" id="IPR036477">
    <property type="entry name" value="Formyl_transf_N_sf"/>
</dbReference>
<dbReference type="SUPFAM" id="SSF53328">
    <property type="entry name" value="Formyltransferase"/>
    <property type="match status" value="1"/>
</dbReference>
<evidence type="ECO:0000313" key="3">
    <source>
        <dbReference type="Proteomes" id="UP000231553"/>
    </source>
</evidence>
<dbReference type="Gene3D" id="3.40.50.170">
    <property type="entry name" value="Formyl transferase, N-terminal domain"/>
    <property type="match status" value="1"/>
</dbReference>
<dbReference type="Proteomes" id="UP000231553">
    <property type="component" value="Unassembled WGS sequence"/>
</dbReference>
<reference evidence="2 3" key="1">
    <citation type="journal article" date="2018" name="Int. J. Syst. Evol. Microbiol.">
        <title>Pseudooceanicola lipolyticus sp. nov., a marine alphaproteobacterium, reclassification of Oceanicola flagellatus as Pseudooceanicola flagellatus comb. nov. and emended description of the genus Pseudooceanicola.</title>
        <authorList>
            <person name="Huang M.-M."/>
            <person name="Guo L.-L."/>
            <person name="Wu Y.-H."/>
            <person name="Lai Q.-L."/>
            <person name="Shao Z.-Z."/>
            <person name="Wang C.-S."/>
            <person name="Wu M."/>
            <person name="Xu X.-W."/>
        </authorList>
    </citation>
    <scope>NUCLEOTIDE SEQUENCE [LARGE SCALE GENOMIC DNA]</scope>
    <source>
        <strain evidence="2 3">157</strain>
    </source>
</reference>
<name>A0A2M8IUX2_9RHOB</name>
<protein>
    <submittedName>
        <fullName evidence="2">Methionyl-tRNA formyltransferase</fullName>
    </submittedName>
</protein>
<proteinExistence type="predicted"/>